<accession>A0A1H6WCC1</accession>
<organism evidence="2 3">
    <name type="scientific">Halohasta litchfieldiae</name>
    <dbReference type="NCBI Taxonomy" id="1073996"/>
    <lineage>
        <taxon>Archaea</taxon>
        <taxon>Methanobacteriati</taxon>
        <taxon>Methanobacteriota</taxon>
        <taxon>Stenosarchaea group</taxon>
        <taxon>Halobacteria</taxon>
        <taxon>Halobacteriales</taxon>
        <taxon>Haloferacaceae</taxon>
        <taxon>Halohasta</taxon>
    </lineage>
</organism>
<dbReference type="SUPFAM" id="SSF46785">
    <property type="entry name" value="Winged helix' DNA-binding domain"/>
    <property type="match status" value="1"/>
</dbReference>
<dbReference type="GeneID" id="35002185"/>
<name>A0A1H6WCC1_9EURY</name>
<evidence type="ECO:0000313" key="3">
    <source>
        <dbReference type="Proteomes" id="UP000198888"/>
    </source>
</evidence>
<feature type="region of interest" description="Disordered" evidence="1">
    <location>
        <begin position="104"/>
        <end position="123"/>
    </location>
</feature>
<dbReference type="Gene3D" id="1.10.10.10">
    <property type="entry name" value="Winged helix-like DNA-binding domain superfamily/Winged helix DNA-binding domain"/>
    <property type="match status" value="1"/>
</dbReference>
<accession>A0A2H4Q1F3</accession>
<proteinExistence type="predicted"/>
<dbReference type="EMBL" id="FNYR01000021">
    <property type="protein sequence ID" value="SEJ10480.1"/>
    <property type="molecule type" value="Genomic_DNA"/>
</dbReference>
<dbReference type="RefSeq" id="WP_089673171.1">
    <property type="nucleotide sequence ID" value="NZ_CP024845.1"/>
</dbReference>
<dbReference type="Proteomes" id="UP000198888">
    <property type="component" value="Unassembled WGS sequence"/>
</dbReference>
<dbReference type="InterPro" id="IPR036388">
    <property type="entry name" value="WH-like_DNA-bd_sf"/>
</dbReference>
<dbReference type="OrthoDB" id="189973at2157"/>
<evidence type="ECO:0000256" key="1">
    <source>
        <dbReference type="SAM" id="MobiDB-lite"/>
    </source>
</evidence>
<dbReference type="InterPro" id="IPR036390">
    <property type="entry name" value="WH_DNA-bd_sf"/>
</dbReference>
<keyword evidence="3" id="KW-1185">Reference proteome</keyword>
<reference evidence="2 3" key="1">
    <citation type="submission" date="2016-10" db="EMBL/GenBank/DDBJ databases">
        <authorList>
            <person name="de Groot N.N."/>
        </authorList>
    </citation>
    <scope>NUCLEOTIDE SEQUENCE [LARGE SCALE GENOMIC DNA]</scope>
    <source>
        <strain evidence="2 3">DSM 22187</strain>
    </source>
</reference>
<gene>
    <name evidence="2" type="ORF">SAMN05444271_12138</name>
</gene>
<dbReference type="STRING" id="1073996.SAMN05444271_12138"/>
<sequence length="123" mass="13545">MSGSDRDGGGRYTPSVTDADILGILERASAPVMTATEIADELPIGRSAVRKRLVDLHERKAVERKDVGARSVVWWIVDEDDETPDFKSGFGSFAETDLEAQVEKASEEFEKGVEERQDALFGQ</sequence>
<protein>
    <submittedName>
        <fullName evidence="2">Predicted transcriptional regulator</fullName>
    </submittedName>
</protein>
<evidence type="ECO:0000313" key="2">
    <source>
        <dbReference type="EMBL" id="SEJ10480.1"/>
    </source>
</evidence>
<dbReference type="KEGG" id="hae:halTADL_1375"/>
<dbReference type="AlphaFoldDB" id="A0A1H6WCC1"/>